<evidence type="ECO:0000313" key="3">
    <source>
        <dbReference type="Proteomes" id="UP000010475"/>
    </source>
</evidence>
<evidence type="ECO:0000313" key="2">
    <source>
        <dbReference type="EMBL" id="AFZ23016.1"/>
    </source>
</evidence>
<dbReference type="EMBL" id="CP003642">
    <property type="protein sequence ID" value="AFZ23016.1"/>
    <property type="molecule type" value="Genomic_DNA"/>
</dbReference>
<feature type="signal peptide" evidence="1">
    <location>
        <begin position="1"/>
        <end position="20"/>
    </location>
</feature>
<dbReference type="HOGENOM" id="CLU_2463930_0_0_3"/>
<feature type="chain" id="PRO_5003938060" evidence="1">
    <location>
        <begin position="21"/>
        <end position="88"/>
    </location>
</feature>
<organism evidence="2 3">
    <name type="scientific">Cylindrospermum stagnale PCC 7417</name>
    <dbReference type="NCBI Taxonomy" id="56107"/>
    <lineage>
        <taxon>Bacteria</taxon>
        <taxon>Bacillati</taxon>
        <taxon>Cyanobacteriota</taxon>
        <taxon>Cyanophyceae</taxon>
        <taxon>Nostocales</taxon>
        <taxon>Nostocaceae</taxon>
        <taxon>Cylindrospermum</taxon>
    </lineage>
</organism>
<dbReference type="KEGG" id="csg:Cylst_0688"/>
<keyword evidence="1" id="KW-0732">Signal</keyword>
<gene>
    <name evidence="2" type="ORF">Cylst_0688</name>
</gene>
<dbReference type="AlphaFoldDB" id="K9WTA6"/>
<accession>K9WTA6</accession>
<evidence type="ECO:0000256" key="1">
    <source>
        <dbReference type="SAM" id="SignalP"/>
    </source>
</evidence>
<keyword evidence="3" id="KW-1185">Reference proteome</keyword>
<dbReference type="Proteomes" id="UP000010475">
    <property type="component" value="Chromosome"/>
</dbReference>
<protein>
    <submittedName>
        <fullName evidence="2">Uncharacterized protein</fullName>
    </submittedName>
</protein>
<proteinExistence type="predicted"/>
<dbReference type="RefSeq" id="WP_015206272.1">
    <property type="nucleotide sequence ID" value="NC_019757.1"/>
</dbReference>
<name>K9WTA6_9NOST</name>
<sequence length="88" mass="10961">MRRFLSVLLAGLIASVSVLSAFESADAAPRNTRYHGHHGKVYYRRHNRRSYHRLNHRRSRYRRHYRRNHRIRLFNYIYIPRRGYGRWH</sequence>
<reference evidence="2 3" key="1">
    <citation type="submission" date="2012-06" db="EMBL/GenBank/DDBJ databases">
        <title>Finished chromosome of genome of Cylindrospermum stagnale PCC 7417.</title>
        <authorList>
            <consortium name="US DOE Joint Genome Institute"/>
            <person name="Gugger M."/>
            <person name="Coursin T."/>
            <person name="Rippka R."/>
            <person name="Tandeau De Marsac N."/>
            <person name="Huntemann M."/>
            <person name="Wei C.-L."/>
            <person name="Han J."/>
            <person name="Detter J.C."/>
            <person name="Han C."/>
            <person name="Tapia R."/>
            <person name="Chen A."/>
            <person name="Kyrpides N."/>
            <person name="Mavromatis K."/>
            <person name="Markowitz V."/>
            <person name="Szeto E."/>
            <person name="Ivanova N."/>
            <person name="Pagani I."/>
            <person name="Pati A."/>
            <person name="Goodwin L."/>
            <person name="Nordberg H.P."/>
            <person name="Cantor M.N."/>
            <person name="Hua S.X."/>
            <person name="Woyke T."/>
            <person name="Kerfeld C.A."/>
        </authorList>
    </citation>
    <scope>NUCLEOTIDE SEQUENCE [LARGE SCALE GENOMIC DNA]</scope>
    <source>
        <strain evidence="2 3">PCC 7417</strain>
    </source>
</reference>